<sequence length="580" mass="64279">MWSSSRDCITSAHSAGLDFASSKEGNACATTSSKSGARFLHDEGMGTIDRAEAVRAQLFPRLNKLSPVKSLRRRCVSPSTRVVTSVLVPPREQYADETDYMKAGGEFIDLVQLQARKPLQQTKIGEKLEPLSDKLLDLVVIGCGPAGLSLAAEAAKQGLEVGLIGPDLPFTNNYGVWEDEFAALGLENCIEQIWRDSAMYFESDTPLLIGRAYGRVDRHLLHEELLKRCADGGVQYLDTEVERISDADDTGSTVMCANGAVIRCRLVTVASGAAAGRFLEYEPGGPGTTVQTAYGMEVECENFNYDPEIMLFMDYRDYQAWGTEPCPDADEFKQVPSFLYAMPVSKTRVFFEETCLAARPTMSFNLLKERLLMRLNSMGIKVVHMYEEEWSYIPVGATLPDTTQQHLGFGAAASMVHPATGYSVVRSLSEAPHYAAAIASSLRSGGKSVDVNSMVIQSWKHPRAAALEAWNALWPSERKRQRAFFLFGLELILQLDLVGIREFFATFFELPEWLWKGFLAAKLSSLDLIMFALITFVVAPNSLRYRLVRHLMTDPSGSYLIRTYLGLKGTAELPAAKEMR</sequence>
<dbReference type="PRINTS" id="PR00411">
    <property type="entry name" value="PNDRDTASEI"/>
</dbReference>
<gene>
    <name evidence="5" type="ORF">AXG93_1487s1330</name>
</gene>
<evidence type="ECO:0008006" key="7">
    <source>
        <dbReference type="Google" id="ProtNLM"/>
    </source>
</evidence>
<accession>A0A176WN73</accession>
<keyword evidence="4" id="KW-0472">Membrane</keyword>
<dbReference type="GO" id="GO:0016117">
    <property type="term" value="P:carotenoid biosynthetic process"/>
    <property type="evidence" value="ECO:0007669"/>
    <property type="project" value="InterPro"/>
</dbReference>
<proteinExistence type="inferred from homology"/>
<comment type="similarity">
    <text evidence="2">Belongs to the lycopene cyclase family.</text>
</comment>
<comment type="pathway">
    <text evidence="1">Carotenoid biosynthesis.</text>
</comment>
<protein>
    <recommendedName>
        <fullName evidence="7">Lycopene epsilon-cyclase</fullName>
    </recommendedName>
</protein>
<reference evidence="5" key="1">
    <citation type="submission" date="2016-03" db="EMBL/GenBank/DDBJ databases">
        <title>Mechanisms controlling the formation of the plant cell surface in tip-growing cells are functionally conserved among land plants.</title>
        <authorList>
            <person name="Honkanen S."/>
            <person name="Jones V.A."/>
            <person name="Morieri G."/>
            <person name="Champion C."/>
            <person name="Hetherington A.J."/>
            <person name="Kelly S."/>
            <person name="Saint-Marcoux D."/>
            <person name="Proust H."/>
            <person name="Prescott H."/>
            <person name="Dolan L."/>
        </authorList>
    </citation>
    <scope>NUCLEOTIDE SEQUENCE [LARGE SCALE GENOMIC DNA]</scope>
    <source>
        <tissue evidence="5">Whole gametophyte</tissue>
    </source>
</reference>
<evidence type="ECO:0000256" key="4">
    <source>
        <dbReference type="SAM" id="Phobius"/>
    </source>
</evidence>
<feature type="transmembrane region" description="Helical" evidence="4">
    <location>
        <begin position="524"/>
        <end position="543"/>
    </location>
</feature>
<dbReference type="PANTHER" id="PTHR39757:SF3">
    <property type="entry name" value="LYCOPENE EPSILON CYCLASE, CHLOROPLASTIC"/>
    <property type="match status" value="1"/>
</dbReference>
<dbReference type="InterPro" id="IPR010108">
    <property type="entry name" value="Lycopene_cyclase_b/e"/>
</dbReference>
<keyword evidence="4" id="KW-1133">Transmembrane helix</keyword>
<organism evidence="5 6">
    <name type="scientific">Marchantia polymorpha subsp. ruderalis</name>
    <dbReference type="NCBI Taxonomy" id="1480154"/>
    <lineage>
        <taxon>Eukaryota</taxon>
        <taxon>Viridiplantae</taxon>
        <taxon>Streptophyta</taxon>
        <taxon>Embryophyta</taxon>
        <taxon>Marchantiophyta</taxon>
        <taxon>Marchantiopsida</taxon>
        <taxon>Marchantiidae</taxon>
        <taxon>Marchantiales</taxon>
        <taxon>Marchantiaceae</taxon>
        <taxon>Marchantia</taxon>
    </lineage>
</organism>
<dbReference type="SUPFAM" id="SSF51905">
    <property type="entry name" value="FAD/NAD(P)-binding domain"/>
    <property type="match status" value="1"/>
</dbReference>
<dbReference type="Pfam" id="PF05834">
    <property type="entry name" value="Lycopene_cycl"/>
    <property type="match status" value="1"/>
</dbReference>
<keyword evidence="3" id="KW-0413">Isomerase</keyword>
<evidence type="ECO:0000256" key="2">
    <source>
        <dbReference type="ARBA" id="ARBA00006599"/>
    </source>
</evidence>
<evidence type="ECO:0000256" key="1">
    <source>
        <dbReference type="ARBA" id="ARBA00004829"/>
    </source>
</evidence>
<keyword evidence="6" id="KW-1185">Reference proteome</keyword>
<keyword evidence="4" id="KW-0812">Transmembrane</keyword>
<comment type="caution">
    <text evidence="5">The sequence shown here is derived from an EMBL/GenBank/DDBJ whole genome shotgun (WGS) entry which is preliminary data.</text>
</comment>
<dbReference type="Proteomes" id="UP000077202">
    <property type="component" value="Unassembled WGS sequence"/>
</dbReference>
<name>A0A176WN73_MARPO</name>
<evidence type="ECO:0000313" key="6">
    <source>
        <dbReference type="Proteomes" id="UP000077202"/>
    </source>
</evidence>
<dbReference type="NCBIfam" id="TIGR01790">
    <property type="entry name" value="carotene-cycl"/>
    <property type="match status" value="1"/>
</dbReference>
<dbReference type="GO" id="GO:0016705">
    <property type="term" value="F:oxidoreductase activity, acting on paired donors, with incorporation or reduction of molecular oxygen"/>
    <property type="evidence" value="ECO:0007669"/>
    <property type="project" value="InterPro"/>
</dbReference>
<evidence type="ECO:0000256" key="3">
    <source>
        <dbReference type="ARBA" id="ARBA00023235"/>
    </source>
</evidence>
<dbReference type="AlphaFoldDB" id="A0A176WN73"/>
<evidence type="ECO:0000313" key="5">
    <source>
        <dbReference type="EMBL" id="OAE34587.1"/>
    </source>
</evidence>
<dbReference type="GO" id="GO:0016860">
    <property type="term" value="F:intramolecular oxidoreductase activity"/>
    <property type="evidence" value="ECO:0007669"/>
    <property type="project" value="UniProtKB-ARBA"/>
</dbReference>
<dbReference type="Gene3D" id="3.50.50.60">
    <property type="entry name" value="FAD/NAD(P)-binding domain"/>
    <property type="match status" value="1"/>
</dbReference>
<dbReference type="InterPro" id="IPR036188">
    <property type="entry name" value="FAD/NAD-bd_sf"/>
</dbReference>
<dbReference type="EMBL" id="LVLJ01000379">
    <property type="protein sequence ID" value="OAE34587.1"/>
    <property type="molecule type" value="Genomic_DNA"/>
</dbReference>
<dbReference type="PANTHER" id="PTHR39757">
    <property type="match status" value="1"/>
</dbReference>